<keyword evidence="2" id="KW-1185">Reference proteome</keyword>
<comment type="caution">
    <text evidence="1">The sequence shown here is derived from an EMBL/GenBank/DDBJ whole genome shotgun (WGS) entry which is preliminary data.</text>
</comment>
<dbReference type="EMBL" id="VJZE01000307">
    <property type="protein sequence ID" value="MPY44281.1"/>
    <property type="molecule type" value="Genomic_DNA"/>
</dbReference>
<organism evidence="1 2">
    <name type="scientific">Streptomyces phyllanthi</name>
    <dbReference type="NCBI Taxonomy" id="1803180"/>
    <lineage>
        <taxon>Bacteria</taxon>
        <taxon>Bacillati</taxon>
        <taxon>Actinomycetota</taxon>
        <taxon>Actinomycetes</taxon>
        <taxon>Kitasatosporales</taxon>
        <taxon>Streptomycetaceae</taxon>
        <taxon>Streptomyces</taxon>
    </lineage>
</organism>
<evidence type="ECO:0008006" key="3">
    <source>
        <dbReference type="Google" id="ProtNLM"/>
    </source>
</evidence>
<protein>
    <recommendedName>
        <fullName evidence="3">STAS domain-containing protein</fullName>
    </recommendedName>
</protein>
<reference evidence="1 2" key="1">
    <citation type="submission" date="2019-07" db="EMBL/GenBank/DDBJ databases">
        <title>New species of Amycolatopsis and Streptomyces.</title>
        <authorList>
            <person name="Duangmal K."/>
            <person name="Teo W.F.A."/>
            <person name="Lipun K."/>
        </authorList>
    </citation>
    <scope>NUCLEOTIDE SEQUENCE [LARGE SCALE GENOMIC DNA]</scope>
    <source>
        <strain evidence="1 2">TISTR 2346</strain>
    </source>
</reference>
<dbReference type="AlphaFoldDB" id="A0A5N8W9X7"/>
<dbReference type="OrthoDB" id="4240223at2"/>
<gene>
    <name evidence="1" type="ORF">FNH04_31565</name>
</gene>
<dbReference type="Proteomes" id="UP000326979">
    <property type="component" value="Unassembled WGS sequence"/>
</dbReference>
<sequence length="112" mass="12253">MGIEVIRMRVLAVAPSRVWIAVSGTLSATTRHRLHQVLRAGTGQGNRELFLDLRELRCAEGVAAEDVRSVFALGPAVRLHLIGAPTAVHDRVTGQARVTLHPDLESAWRAWS</sequence>
<accession>A0A5N8W9X7</accession>
<name>A0A5N8W9X7_9ACTN</name>
<evidence type="ECO:0000313" key="1">
    <source>
        <dbReference type="EMBL" id="MPY44281.1"/>
    </source>
</evidence>
<proteinExistence type="predicted"/>
<dbReference type="RefSeq" id="WP_152789190.1">
    <property type="nucleotide sequence ID" value="NZ_BAABEQ010000134.1"/>
</dbReference>
<evidence type="ECO:0000313" key="2">
    <source>
        <dbReference type="Proteomes" id="UP000326979"/>
    </source>
</evidence>